<dbReference type="OrthoDB" id="10250354at2759"/>
<reference evidence="4 5" key="1">
    <citation type="submission" date="2016-11" db="EMBL/GenBank/DDBJ databases">
        <title>The macronuclear genome of Stentor coeruleus: a giant cell with tiny introns.</title>
        <authorList>
            <person name="Slabodnick M."/>
            <person name="Ruby J.G."/>
            <person name="Reiff S.B."/>
            <person name="Swart E.C."/>
            <person name="Gosai S."/>
            <person name="Prabakaran S."/>
            <person name="Witkowska E."/>
            <person name="Larue G.E."/>
            <person name="Fisher S."/>
            <person name="Freeman R.M."/>
            <person name="Gunawardena J."/>
            <person name="Chu W."/>
            <person name="Stover N.A."/>
            <person name="Gregory B.D."/>
            <person name="Nowacki M."/>
            <person name="Derisi J."/>
            <person name="Roy S.W."/>
            <person name="Marshall W.F."/>
            <person name="Sood P."/>
        </authorList>
    </citation>
    <scope>NUCLEOTIDE SEQUENCE [LARGE SCALE GENOMIC DNA]</scope>
    <source>
        <strain evidence="4">WM001</strain>
    </source>
</reference>
<dbReference type="PANTHER" id="PTHR44914">
    <property type="entry name" value="CHAPERONE PROTEIN DNAJ 13"/>
    <property type="match status" value="1"/>
</dbReference>
<evidence type="ECO:0000256" key="1">
    <source>
        <dbReference type="ARBA" id="ARBA00023186"/>
    </source>
</evidence>
<gene>
    <name evidence="4" type="ORF">SteCoe_20147</name>
</gene>
<feature type="region of interest" description="Disordered" evidence="2">
    <location>
        <begin position="17"/>
        <end position="38"/>
    </location>
</feature>
<evidence type="ECO:0000313" key="4">
    <source>
        <dbReference type="EMBL" id="OMJ79760.1"/>
    </source>
</evidence>
<comment type="caution">
    <text evidence="4">The sequence shown here is derived from an EMBL/GenBank/DDBJ whole genome shotgun (WGS) entry which is preliminary data.</text>
</comment>
<evidence type="ECO:0000313" key="5">
    <source>
        <dbReference type="Proteomes" id="UP000187209"/>
    </source>
</evidence>
<accession>A0A1R2BSM9</accession>
<dbReference type="EMBL" id="MPUH01000455">
    <property type="protein sequence ID" value="OMJ79760.1"/>
    <property type="molecule type" value="Genomic_DNA"/>
</dbReference>
<proteinExistence type="predicted"/>
<evidence type="ECO:0000256" key="2">
    <source>
        <dbReference type="SAM" id="MobiDB-lite"/>
    </source>
</evidence>
<dbReference type="InterPro" id="IPR024586">
    <property type="entry name" value="DnaJ-like_C11_C"/>
</dbReference>
<name>A0A1R2BSM9_9CILI</name>
<dbReference type="PANTHER" id="PTHR44914:SF1">
    <property type="entry name" value="CHAPERONE PROTEIN DNAJ 13"/>
    <property type="match status" value="1"/>
</dbReference>
<dbReference type="Proteomes" id="UP000187209">
    <property type="component" value="Unassembled WGS sequence"/>
</dbReference>
<keyword evidence="1" id="KW-0143">Chaperone</keyword>
<sequence>MQTESQSQWGLVSSQFSSGISSSFSYPKRPQSKTPEPKSLFIPKTRAEIFFSTSHGEFSLKWFKLQEIIKLDLGSKFALDIGISAYTRESIYFAEVLPRLSYFYNENLAIDTVLGKDSYGIGLRLFNIKNTDFGILYGFSHGKSFFRALAKKQLPNSVTLTINAEITRSIFIKTKKQFKNFKASADYDIRPHKKTLGLSFKKQFSCESSGIIRADIEKTHIFSVKKLSAGVGIELGKYTKLCYILENMKGSLFWRIIFKHGGLNFQVPIKLENIPVFIGALAIGGAAYITRRIYSYFTPKDSKIEEKSRKQSCMSFVEMIKNNVETDMKNAKLAGRLVITKALYGNKDKIHTSQNLQDEVLDVTLALNFMINNNQIQLPPSTKQFLQGFYLVCENPILFIEYEIGNYRNVIIVEDNQGIILP</sequence>
<dbReference type="AlphaFoldDB" id="A0A1R2BSM9"/>
<evidence type="ECO:0000259" key="3">
    <source>
        <dbReference type="Pfam" id="PF11875"/>
    </source>
</evidence>
<keyword evidence="5" id="KW-1185">Reference proteome</keyword>
<protein>
    <recommendedName>
        <fullName evidence="3">DnaJ-like protein C11 C-terminal domain-containing protein</fullName>
    </recommendedName>
</protein>
<organism evidence="4 5">
    <name type="scientific">Stentor coeruleus</name>
    <dbReference type="NCBI Taxonomy" id="5963"/>
    <lineage>
        <taxon>Eukaryota</taxon>
        <taxon>Sar</taxon>
        <taxon>Alveolata</taxon>
        <taxon>Ciliophora</taxon>
        <taxon>Postciliodesmatophora</taxon>
        <taxon>Heterotrichea</taxon>
        <taxon>Heterotrichida</taxon>
        <taxon>Stentoridae</taxon>
        <taxon>Stentor</taxon>
    </lineage>
</organism>
<dbReference type="InterPro" id="IPR042162">
    <property type="entry name" value="AtJ13"/>
</dbReference>
<dbReference type="Pfam" id="PF11875">
    <property type="entry name" value="DnaJ-like_C11_C"/>
    <property type="match status" value="1"/>
</dbReference>
<feature type="domain" description="DnaJ-like protein C11 C-terminal" evidence="3">
    <location>
        <begin position="307"/>
        <end position="422"/>
    </location>
</feature>